<feature type="domain" description="Type 4 fimbrial biogenesis protein PilX N-terminal" evidence="1">
    <location>
        <begin position="11"/>
        <end position="60"/>
    </location>
</feature>
<evidence type="ECO:0000313" key="4">
    <source>
        <dbReference type="Proteomes" id="UP000182413"/>
    </source>
</evidence>
<dbReference type="RefSeq" id="WP_074675803.1">
    <property type="nucleotide sequence ID" value="NZ_CBCSET010000001.1"/>
</dbReference>
<evidence type="ECO:0000313" key="3">
    <source>
        <dbReference type="EMBL" id="SDD67808.1"/>
    </source>
</evidence>
<dbReference type="AlphaFoldDB" id="A0A1G6WPM7"/>
<gene>
    <name evidence="3" type="ORF">SAMN05216575_1011067</name>
    <name evidence="2" type="ORF">SIM71_08560</name>
</gene>
<accession>A0A1G6WPM7</accession>
<organism evidence="3 4">
    <name type="scientific">Ectopseudomonas alcaliphila</name>
    <dbReference type="NCBI Taxonomy" id="101564"/>
    <lineage>
        <taxon>Bacteria</taxon>
        <taxon>Pseudomonadati</taxon>
        <taxon>Pseudomonadota</taxon>
        <taxon>Gammaproteobacteria</taxon>
        <taxon>Pseudomonadales</taxon>
        <taxon>Pseudomonadaceae</taxon>
        <taxon>Ectopseudomonas</taxon>
    </lineage>
</organism>
<evidence type="ECO:0000259" key="1">
    <source>
        <dbReference type="Pfam" id="PF14341"/>
    </source>
</evidence>
<evidence type="ECO:0000313" key="5">
    <source>
        <dbReference type="Proteomes" id="UP001278050"/>
    </source>
</evidence>
<protein>
    <submittedName>
        <fullName evidence="2">PilX N-terminal domain-containing pilus assembly protein</fullName>
    </submittedName>
    <submittedName>
        <fullName evidence="3">Type IV pilus assembly protein PilX</fullName>
    </submittedName>
</protein>
<dbReference type="EMBL" id="FNAE01000001">
    <property type="protein sequence ID" value="SDD67808.1"/>
    <property type="molecule type" value="Genomic_DNA"/>
</dbReference>
<dbReference type="InterPro" id="IPR025746">
    <property type="entry name" value="PilX_N_dom"/>
</dbReference>
<keyword evidence="5" id="KW-1185">Reference proteome</keyword>
<proteinExistence type="predicted"/>
<name>A0A1G6WPM7_9GAMM</name>
<dbReference type="OrthoDB" id="6891364at2"/>
<reference evidence="2 5" key="2">
    <citation type="submission" date="2023-11" db="EMBL/GenBank/DDBJ databases">
        <title>MicrobeMod: A computational toolkit for identifying prokaryotic methylation and restriction-modification with nanopore sequencing.</title>
        <authorList>
            <person name="Crits-Christoph A."/>
            <person name="Kang S.C."/>
            <person name="Lee H."/>
            <person name="Ostrov N."/>
        </authorList>
    </citation>
    <scope>NUCLEOTIDE SEQUENCE [LARGE SCALE GENOMIC DNA]</scope>
    <source>
        <strain evidence="2 5">ATCC BAA-571</strain>
    </source>
</reference>
<dbReference type="Pfam" id="PF14341">
    <property type="entry name" value="PilX_N"/>
    <property type="match status" value="1"/>
</dbReference>
<evidence type="ECO:0000313" key="2">
    <source>
        <dbReference type="EMBL" id="MDX5992103.1"/>
    </source>
</evidence>
<dbReference type="Proteomes" id="UP001278050">
    <property type="component" value="Unassembled WGS sequence"/>
</dbReference>
<sequence length="215" mass="22951">MTAFPSHRQNGAVLLVALVMLLVLTLLAVSSMRGVTLETRITANRAHSVQLVNVAEAGLREAEFRFYGPGNLADKLNANPVNCHPSNTLKVNGLNKPCLLEIVKESLQAFVEEPQEIKADFLAPGSSGSLIWMPYKGTDPANTTTPSGSHAAEWNSMLAGQSETAAVNAEYGMALEGQGTYFYLNNAKATPKEGQSGGVTYVQSSHANIYLGLNN</sequence>
<dbReference type="Proteomes" id="UP000182413">
    <property type="component" value="Unassembled WGS sequence"/>
</dbReference>
<dbReference type="EMBL" id="JAWXXP010000001">
    <property type="protein sequence ID" value="MDX5992103.1"/>
    <property type="molecule type" value="Genomic_DNA"/>
</dbReference>
<reference evidence="3 4" key="1">
    <citation type="submission" date="2016-10" db="EMBL/GenBank/DDBJ databases">
        <authorList>
            <person name="de Groot N.N."/>
        </authorList>
    </citation>
    <scope>NUCLEOTIDE SEQUENCE [LARGE SCALE GENOMIC DNA]</scope>
    <source>
        <strain evidence="3 4">JCM 10630</strain>
    </source>
</reference>